<dbReference type="AlphaFoldDB" id="A0A017HJU5"/>
<name>A0A017HJU5_9RHOB</name>
<evidence type="ECO:0000313" key="3">
    <source>
        <dbReference type="Proteomes" id="UP000019666"/>
    </source>
</evidence>
<dbReference type="EMBL" id="AOSK01000113">
    <property type="protein sequence ID" value="EYD74438.1"/>
    <property type="molecule type" value="Genomic_DNA"/>
</dbReference>
<organism evidence="2 3">
    <name type="scientific">Rubellimicrobium mesophilum DSM 19309</name>
    <dbReference type="NCBI Taxonomy" id="442562"/>
    <lineage>
        <taxon>Bacteria</taxon>
        <taxon>Pseudomonadati</taxon>
        <taxon>Pseudomonadota</taxon>
        <taxon>Alphaproteobacteria</taxon>
        <taxon>Rhodobacterales</taxon>
        <taxon>Roseobacteraceae</taxon>
        <taxon>Rubellimicrobium</taxon>
    </lineage>
</organism>
<evidence type="ECO:0000256" key="1">
    <source>
        <dbReference type="SAM" id="MobiDB-lite"/>
    </source>
</evidence>
<keyword evidence="3" id="KW-1185">Reference proteome</keyword>
<dbReference type="Proteomes" id="UP000019666">
    <property type="component" value="Unassembled WGS sequence"/>
</dbReference>
<dbReference type="STRING" id="442562.Rumeso_03975"/>
<feature type="compositionally biased region" description="Basic and acidic residues" evidence="1">
    <location>
        <begin position="1"/>
        <end position="17"/>
    </location>
</feature>
<comment type="caution">
    <text evidence="2">The sequence shown here is derived from an EMBL/GenBank/DDBJ whole genome shotgun (WGS) entry which is preliminary data.</text>
</comment>
<feature type="region of interest" description="Disordered" evidence="1">
    <location>
        <begin position="1"/>
        <end position="23"/>
    </location>
</feature>
<evidence type="ECO:0000313" key="2">
    <source>
        <dbReference type="EMBL" id="EYD74438.1"/>
    </source>
</evidence>
<proteinExistence type="predicted"/>
<protein>
    <submittedName>
        <fullName evidence="2">Uncharacterized protein</fullName>
    </submittedName>
</protein>
<accession>A0A017HJU5</accession>
<reference evidence="2 3" key="1">
    <citation type="submission" date="2013-02" db="EMBL/GenBank/DDBJ databases">
        <authorList>
            <person name="Fiebig A."/>
            <person name="Goeker M."/>
            <person name="Klenk H.-P.P."/>
        </authorList>
    </citation>
    <scope>NUCLEOTIDE SEQUENCE [LARGE SCALE GENOMIC DNA]</scope>
    <source>
        <strain evidence="2 3">DSM 19309</strain>
    </source>
</reference>
<gene>
    <name evidence="2" type="ORF">Rumeso_03975</name>
</gene>
<dbReference type="HOGENOM" id="CLU_2556190_0_0_5"/>
<sequence>MPPWAEDRLDRGHDPLDPRGVGDLPVLDRDVQVNAGQHALAAQVHVVQRLPGHAPLLRFAPPEVDSRRREVNGGIGFRAAAL</sequence>